<accession>W4VD55</accession>
<dbReference type="GO" id="GO:0016567">
    <property type="term" value="P:protein ubiquitination"/>
    <property type="evidence" value="ECO:0007669"/>
    <property type="project" value="TreeGrafter"/>
</dbReference>
<protein>
    <submittedName>
        <fullName evidence="2">TPR repeat protein</fullName>
    </submittedName>
</protein>
<dbReference type="SUPFAM" id="SSF48452">
    <property type="entry name" value="TPR-like"/>
    <property type="match status" value="2"/>
</dbReference>
<evidence type="ECO:0000313" key="3">
    <source>
        <dbReference type="Proteomes" id="UP000019109"/>
    </source>
</evidence>
<dbReference type="PANTHER" id="PTHR12558:SF13">
    <property type="entry name" value="CELL DIVISION CYCLE PROTEIN 27 HOMOLOG"/>
    <property type="match status" value="1"/>
</dbReference>
<dbReference type="RefSeq" id="WP_038291240.1">
    <property type="nucleotide sequence ID" value="NZ_BAVR01000084.1"/>
</dbReference>
<reference evidence="2" key="1">
    <citation type="journal article" date="2014" name="Genome Announc.">
        <title>Draft Genome Sequence of Clostridium straminisolvens Strain JCM 21531T, Isolated from a Cellulose-Degrading Bacterial Community.</title>
        <authorList>
            <person name="Yuki M."/>
            <person name="Oshima K."/>
            <person name="Suda W."/>
            <person name="Sakamoto M."/>
            <person name="Kitamura K."/>
            <person name="Iida T."/>
            <person name="Hattori M."/>
            <person name="Ohkuma M."/>
        </authorList>
    </citation>
    <scope>NUCLEOTIDE SEQUENCE [LARGE SCALE GENOMIC DNA]</scope>
    <source>
        <strain evidence="2">JCM 21531</strain>
    </source>
</reference>
<comment type="caution">
    <text evidence="2">The sequence shown here is derived from an EMBL/GenBank/DDBJ whole genome shotgun (WGS) entry which is preliminary data.</text>
</comment>
<gene>
    <name evidence="2" type="ORF">JCM21531_4324</name>
</gene>
<evidence type="ECO:0000313" key="2">
    <source>
        <dbReference type="EMBL" id="GAE90689.1"/>
    </source>
</evidence>
<dbReference type="GO" id="GO:0031145">
    <property type="term" value="P:anaphase-promoting complex-dependent catabolic process"/>
    <property type="evidence" value="ECO:0007669"/>
    <property type="project" value="TreeGrafter"/>
</dbReference>
<dbReference type="Pfam" id="PF14559">
    <property type="entry name" value="TPR_19"/>
    <property type="match status" value="1"/>
</dbReference>
<organism evidence="2 3">
    <name type="scientific">Acetivibrio straminisolvens JCM 21531</name>
    <dbReference type="NCBI Taxonomy" id="1294263"/>
    <lineage>
        <taxon>Bacteria</taxon>
        <taxon>Bacillati</taxon>
        <taxon>Bacillota</taxon>
        <taxon>Clostridia</taxon>
        <taxon>Eubacteriales</taxon>
        <taxon>Oscillospiraceae</taxon>
        <taxon>Acetivibrio</taxon>
    </lineage>
</organism>
<dbReference type="SMART" id="SM00028">
    <property type="entry name" value="TPR"/>
    <property type="match status" value="3"/>
</dbReference>
<sequence>MNVNVKDIIADSHLAFLNQENETALRLAKQAILLAPDNPDAYKCAGNACMSLDRYDEAIEYYSMAVKSDPRNGNRYYDIGFALASAEKFSDALKNLAKAEELGCSPENFVQLYNLLGILCFDIGRYDDALVNLSKAEQLIGIDVDILKRKAIIYGIKNDIRNGLMTANQIKLVAPSEYTGYQIAFKLLVQAKRLDDAQKELERAQKYAVPTMDFYFDCMTLELEKYKIDNDKKHFETALGIIEEALKTVKPTVKEVIESYINAAEIYLQLEDADRTIECLNAAQNPVWAYNNGFDVIVKTFEPVTLTEYDVEDMIEADRQKIEERFGDYGFEEMVESIEPDEEGNRDYLTVIEDELQNDVQDDTVVYKLDKSEKVEYSSDNVDQINRLYVGAYTVKKDFNKVIEYARKLQTSENTYSIYMGKYAEANAMKELRLPDFTSKYEEVIKFFRNAMIKDPTDLTAVTFRVQCYIDIGRYDEAEQLCGLLTKEVRDSLMEKIKEAKSGGE</sequence>
<dbReference type="GO" id="GO:0051301">
    <property type="term" value="P:cell division"/>
    <property type="evidence" value="ECO:0007669"/>
    <property type="project" value="TreeGrafter"/>
</dbReference>
<dbReference type="Gene3D" id="1.25.40.10">
    <property type="entry name" value="Tetratricopeptide repeat domain"/>
    <property type="match status" value="2"/>
</dbReference>
<dbReference type="PANTHER" id="PTHR12558">
    <property type="entry name" value="CELL DIVISION CYCLE 16,23,27"/>
    <property type="match status" value="1"/>
</dbReference>
<keyword evidence="3" id="KW-1185">Reference proteome</keyword>
<dbReference type="Proteomes" id="UP000019109">
    <property type="component" value="Unassembled WGS sequence"/>
</dbReference>
<dbReference type="PROSITE" id="PS50005">
    <property type="entry name" value="TPR"/>
    <property type="match status" value="1"/>
</dbReference>
<dbReference type="OrthoDB" id="2078583at2"/>
<proteinExistence type="predicted"/>
<dbReference type="Pfam" id="PF13181">
    <property type="entry name" value="TPR_8"/>
    <property type="match status" value="1"/>
</dbReference>
<dbReference type="InterPro" id="IPR019734">
    <property type="entry name" value="TPR_rpt"/>
</dbReference>
<name>W4VD55_9FIRM</name>
<dbReference type="Pfam" id="PF00515">
    <property type="entry name" value="TPR_1"/>
    <property type="match status" value="1"/>
</dbReference>
<evidence type="ECO:0000256" key="1">
    <source>
        <dbReference type="PROSITE-ProRule" id="PRU00339"/>
    </source>
</evidence>
<dbReference type="STRING" id="1294263.JCM21531_4324"/>
<dbReference type="EMBL" id="BAVR01000084">
    <property type="protein sequence ID" value="GAE90689.1"/>
    <property type="molecule type" value="Genomic_DNA"/>
</dbReference>
<dbReference type="GO" id="GO:0005737">
    <property type="term" value="C:cytoplasm"/>
    <property type="evidence" value="ECO:0007669"/>
    <property type="project" value="TreeGrafter"/>
</dbReference>
<feature type="repeat" description="TPR" evidence="1">
    <location>
        <begin position="39"/>
        <end position="72"/>
    </location>
</feature>
<dbReference type="AlphaFoldDB" id="W4VD55"/>
<keyword evidence="1" id="KW-0802">TPR repeat</keyword>
<dbReference type="InterPro" id="IPR011990">
    <property type="entry name" value="TPR-like_helical_dom_sf"/>
</dbReference>